<dbReference type="RefSeq" id="WP_341403410.1">
    <property type="nucleotide sequence ID" value="NZ_JBBUKT010000002.1"/>
</dbReference>
<comment type="caution">
    <text evidence="1">The sequence shown here is derived from an EMBL/GenBank/DDBJ whole genome shotgun (WGS) entry which is preliminary data.</text>
</comment>
<evidence type="ECO:0000313" key="1">
    <source>
        <dbReference type="EMBL" id="MEK7949995.1"/>
    </source>
</evidence>
<name>A0ABU9ATJ4_9BACT</name>
<evidence type="ECO:0008006" key="3">
    <source>
        <dbReference type="Google" id="ProtNLM"/>
    </source>
</evidence>
<protein>
    <recommendedName>
        <fullName evidence="3">DUF3592 domain-containing protein</fullName>
    </recommendedName>
</protein>
<evidence type="ECO:0000313" key="2">
    <source>
        <dbReference type="Proteomes" id="UP001371305"/>
    </source>
</evidence>
<accession>A0ABU9ATJ4</accession>
<proteinExistence type="predicted"/>
<gene>
    <name evidence="1" type="ORF">WKV53_05795</name>
</gene>
<organism evidence="1 2">
    <name type="scientific">Luteolibacter soli</name>
    <dbReference type="NCBI Taxonomy" id="3135280"/>
    <lineage>
        <taxon>Bacteria</taxon>
        <taxon>Pseudomonadati</taxon>
        <taxon>Verrucomicrobiota</taxon>
        <taxon>Verrucomicrobiia</taxon>
        <taxon>Verrucomicrobiales</taxon>
        <taxon>Verrucomicrobiaceae</taxon>
        <taxon>Luteolibacter</taxon>
    </lineage>
</organism>
<keyword evidence="2" id="KW-1185">Reference proteome</keyword>
<sequence length="144" mass="16442">MKPRTIVTLAIVVTVAGAAAFTYAKLTIPFHYADRLINRDAASHLLSLQAKGEQSPEVLATRYVFFRTDYQESVPTRIQVSSKKVAADTIRVRVYDPHCEDDSTDSSIERVYLQKDQSQRWIPVRVEWSHRGRGRFGWTTEPTT</sequence>
<reference evidence="1 2" key="1">
    <citation type="submission" date="2024-04" db="EMBL/GenBank/DDBJ databases">
        <title>Luteolibacter sp. isolated from soil.</title>
        <authorList>
            <person name="An J."/>
        </authorList>
    </citation>
    <scope>NUCLEOTIDE SEQUENCE [LARGE SCALE GENOMIC DNA]</scope>
    <source>
        <strain evidence="1 2">Y139</strain>
    </source>
</reference>
<dbReference type="EMBL" id="JBBUKT010000002">
    <property type="protein sequence ID" value="MEK7949995.1"/>
    <property type="molecule type" value="Genomic_DNA"/>
</dbReference>
<dbReference type="Proteomes" id="UP001371305">
    <property type="component" value="Unassembled WGS sequence"/>
</dbReference>